<dbReference type="PROSITE" id="PS50929">
    <property type="entry name" value="ABC_TM1F"/>
    <property type="match status" value="1"/>
</dbReference>
<feature type="domain" description="ABC transmembrane type-1" evidence="10">
    <location>
        <begin position="174"/>
        <end position="456"/>
    </location>
</feature>
<evidence type="ECO:0000256" key="6">
    <source>
        <dbReference type="ARBA" id="ARBA00022989"/>
    </source>
</evidence>
<dbReference type="GO" id="GO:0005524">
    <property type="term" value="F:ATP binding"/>
    <property type="evidence" value="ECO:0007669"/>
    <property type="project" value="UniProtKB-KW"/>
</dbReference>
<dbReference type="PROSITE" id="PS00211">
    <property type="entry name" value="ABC_TRANSPORTER_1"/>
    <property type="match status" value="1"/>
</dbReference>
<proteinExistence type="predicted"/>
<dbReference type="Gene3D" id="1.20.1560.10">
    <property type="entry name" value="ABC transporter type 1, transmembrane domain"/>
    <property type="match status" value="1"/>
</dbReference>
<dbReference type="Gene3D" id="3.40.50.300">
    <property type="entry name" value="P-loop containing nucleotide triphosphate hydrolases"/>
    <property type="match status" value="1"/>
</dbReference>
<dbReference type="InterPro" id="IPR027417">
    <property type="entry name" value="P-loop_NTPase"/>
</dbReference>
<dbReference type="GO" id="GO:0006508">
    <property type="term" value="P:proteolysis"/>
    <property type="evidence" value="ECO:0007669"/>
    <property type="project" value="InterPro"/>
</dbReference>
<dbReference type="Gene3D" id="3.90.70.10">
    <property type="entry name" value="Cysteine proteinases"/>
    <property type="match status" value="1"/>
</dbReference>
<gene>
    <name evidence="12" type="ORF">CNQ34_09210</name>
</gene>
<dbReference type="GO" id="GO:0034040">
    <property type="term" value="F:ATPase-coupled lipid transmembrane transporter activity"/>
    <property type="evidence" value="ECO:0007669"/>
    <property type="project" value="TreeGrafter"/>
</dbReference>
<dbReference type="GO" id="GO:0008234">
    <property type="term" value="F:cysteine-type peptidase activity"/>
    <property type="evidence" value="ECO:0007669"/>
    <property type="project" value="InterPro"/>
</dbReference>
<dbReference type="PANTHER" id="PTHR24221">
    <property type="entry name" value="ATP-BINDING CASSETTE SUB-FAMILY B"/>
    <property type="match status" value="1"/>
</dbReference>
<dbReference type="SUPFAM" id="SSF90123">
    <property type="entry name" value="ABC transporter transmembrane region"/>
    <property type="match status" value="1"/>
</dbReference>
<dbReference type="GO" id="GO:0140359">
    <property type="term" value="F:ABC-type transporter activity"/>
    <property type="evidence" value="ECO:0007669"/>
    <property type="project" value="InterPro"/>
</dbReference>
<dbReference type="Pfam" id="PF00664">
    <property type="entry name" value="ABC_membrane"/>
    <property type="match status" value="1"/>
</dbReference>
<dbReference type="GO" id="GO:0005886">
    <property type="term" value="C:plasma membrane"/>
    <property type="evidence" value="ECO:0007669"/>
    <property type="project" value="UniProtKB-SubCell"/>
</dbReference>
<dbReference type="GO" id="GO:0016887">
    <property type="term" value="F:ATP hydrolysis activity"/>
    <property type="evidence" value="ECO:0007669"/>
    <property type="project" value="InterPro"/>
</dbReference>
<evidence type="ECO:0000259" key="10">
    <source>
        <dbReference type="PROSITE" id="PS50929"/>
    </source>
</evidence>
<dbReference type="PANTHER" id="PTHR24221:SF606">
    <property type="entry name" value="COLICIN V SECRETION-PROCESSING ATP-BINDING PROTEIN"/>
    <property type="match status" value="1"/>
</dbReference>
<dbReference type="PROSITE" id="PS50893">
    <property type="entry name" value="ABC_TRANSPORTER_2"/>
    <property type="match status" value="1"/>
</dbReference>
<evidence type="ECO:0000256" key="2">
    <source>
        <dbReference type="ARBA" id="ARBA00022475"/>
    </source>
</evidence>
<dbReference type="InterPro" id="IPR005074">
    <property type="entry name" value="Peptidase_C39"/>
</dbReference>
<feature type="transmembrane region" description="Helical" evidence="8">
    <location>
        <begin position="312"/>
        <end position="332"/>
    </location>
</feature>
<comment type="subcellular location">
    <subcellularLocation>
        <location evidence="1">Cell membrane</location>
        <topology evidence="1">Multi-pass membrane protein</topology>
    </subcellularLocation>
</comment>
<dbReference type="EMBL" id="NTLY01000002">
    <property type="protein sequence ID" value="PBJ88004.1"/>
    <property type="molecule type" value="Genomic_DNA"/>
</dbReference>
<reference evidence="12 13" key="1">
    <citation type="journal article" date="2017" name="Clin. Infect. Dis.">
        <title>Increased Risk for Meningococcal Disease among Men who have Sex with Men in the United States, 2012-2015.</title>
        <authorList>
            <person name="Folaranmi T.A."/>
            <person name="Kretz C.B."/>
            <person name="Kamiya H."/>
            <person name="MacNeil J.R."/>
            <person name="Whaley M.J."/>
            <person name="Blain A."/>
            <person name="Antwi M."/>
            <person name="Dorsinville M."/>
            <person name="Pacilli M."/>
            <person name="Smith S."/>
            <person name="Civen R."/>
            <person name="Ngo V."/>
            <person name="Winter K."/>
            <person name="Harriman K."/>
            <person name="Wang X."/>
            <person name="Bowen V.B."/>
            <person name="Patel M."/>
            <person name="Martin S."/>
            <person name="Misegades L."/>
            <person name="Meyer S.A."/>
        </authorList>
    </citation>
    <scope>NUCLEOTIDE SEQUENCE [LARGE SCALE GENOMIC DNA]</scope>
    <source>
        <strain evidence="12 13">M26503</strain>
    </source>
</reference>
<evidence type="ECO:0000256" key="1">
    <source>
        <dbReference type="ARBA" id="ARBA00004651"/>
    </source>
</evidence>
<evidence type="ECO:0000256" key="8">
    <source>
        <dbReference type="SAM" id="Phobius"/>
    </source>
</evidence>
<dbReference type="InterPro" id="IPR003439">
    <property type="entry name" value="ABC_transporter-like_ATP-bd"/>
</dbReference>
<dbReference type="PROSITE" id="PS50990">
    <property type="entry name" value="PEPTIDASE_C39"/>
    <property type="match status" value="1"/>
</dbReference>
<dbReference type="InterPro" id="IPR039421">
    <property type="entry name" value="Type_1_exporter"/>
</dbReference>
<evidence type="ECO:0000313" key="12">
    <source>
        <dbReference type="EMBL" id="PBJ88004.1"/>
    </source>
</evidence>
<evidence type="ECO:0000259" key="11">
    <source>
        <dbReference type="PROSITE" id="PS50990"/>
    </source>
</evidence>
<keyword evidence="4" id="KW-0547">Nucleotide-binding</keyword>
<name>A0AB36RRV6_NEIME</name>
<comment type="caution">
    <text evidence="12">The sequence shown here is derived from an EMBL/GenBank/DDBJ whole genome shotgun (WGS) entry which is preliminary data.</text>
</comment>
<organism evidence="12 13">
    <name type="scientific">Neisseria meningitidis</name>
    <dbReference type="NCBI Taxonomy" id="487"/>
    <lineage>
        <taxon>Bacteria</taxon>
        <taxon>Pseudomonadati</taxon>
        <taxon>Pseudomonadota</taxon>
        <taxon>Betaproteobacteria</taxon>
        <taxon>Neisseriales</taxon>
        <taxon>Neisseriaceae</taxon>
        <taxon>Neisseria</taxon>
    </lineage>
</organism>
<dbReference type="InterPro" id="IPR017871">
    <property type="entry name" value="ABC_transporter-like_CS"/>
</dbReference>
<keyword evidence="2" id="KW-1003">Cell membrane</keyword>
<dbReference type="InterPro" id="IPR011527">
    <property type="entry name" value="ABC1_TM_dom"/>
</dbReference>
<evidence type="ECO:0000256" key="5">
    <source>
        <dbReference type="ARBA" id="ARBA00022840"/>
    </source>
</evidence>
<protein>
    <submittedName>
        <fullName evidence="12">ABC transporter ATP-binding protein</fullName>
    </submittedName>
</protein>
<feature type="domain" description="ABC transporter" evidence="9">
    <location>
        <begin position="491"/>
        <end position="700"/>
    </location>
</feature>
<dbReference type="Pfam" id="PF00005">
    <property type="entry name" value="ABC_tran"/>
    <property type="match status" value="1"/>
</dbReference>
<evidence type="ECO:0000256" key="3">
    <source>
        <dbReference type="ARBA" id="ARBA00022692"/>
    </source>
</evidence>
<evidence type="ECO:0000313" key="13">
    <source>
        <dbReference type="Proteomes" id="UP000217930"/>
    </source>
</evidence>
<dbReference type="AlphaFoldDB" id="A0AB36RRV6"/>
<dbReference type="Proteomes" id="UP000217930">
    <property type="component" value="Unassembled WGS sequence"/>
</dbReference>
<dbReference type="SUPFAM" id="SSF52540">
    <property type="entry name" value="P-loop containing nucleoside triphosphate hydrolases"/>
    <property type="match status" value="1"/>
</dbReference>
<dbReference type="InterPro" id="IPR033838">
    <property type="entry name" value="CvaB_peptidase"/>
</dbReference>
<evidence type="ECO:0000259" key="9">
    <source>
        <dbReference type="PROSITE" id="PS50893"/>
    </source>
</evidence>
<dbReference type="InterPro" id="IPR036640">
    <property type="entry name" value="ABC1_TM_sf"/>
</dbReference>
<feature type="transmembrane region" description="Helical" evidence="8">
    <location>
        <begin position="392"/>
        <end position="414"/>
    </location>
</feature>
<feature type="transmembrane region" description="Helical" evidence="8">
    <location>
        <begin position="171"/>
        <end position="196"/>
    </location>
</feature>
<dbReference type="RefSeq" id="WP_024465089.1">
    <property type="nucleotide sequence ID" value="NZ_CP017257.1"/>
</dbReference>
<dbReference type="CDD" id="cd02419">
    <property type="entry name" value="Peptidase_C39C"/>
    <property type="match status" value="1"/>
</dbReference>
<feature type="transmembrane region" description="Helical" evidence="8">
    <location>
        <begin position="286"/>
        <end position="306"/>
    </location>
</feature>
<keyword evidence="7 8" id="KW-0472">Membrane</keyword>
<feature type="domain" description="Peptidase C39" evidence="11">
    <location>
        <begin position="21"/>
        <end position="140"/>
    </location>
</feature>
<dbReference type="InterPro" id="IPR003593">
    <property type="entry name" value="AAA+_ATPase"/>
</dbReference>
<sequence>MSIYLSRLSFGFSRRLLVVLQTEAAECGLACLVSVLGFHGFYTDLRHLRARFSLSLKGATLADLVRFANSMNLTARAVRLDLDELVNLRLPCILHWDLNHFVVLHEVHRNHIVIMNPASGWQKVRMEEVSRCFTGIALELFPNTQFEEKHETRKIRILPMLRGVVGLKRSLFQLLLLAAVLQVFALASPFFMQWVIDHAIVSADRDLLLTLALGFGLLMIVQQLVSLLQTWAGMYLSTSLNIQWKANVFRRLMDLPVSYFTKRHLGDVVSRFGSVDSIQSTLTSTFFVLVLNSIMAVFTLGLMYLYSPSLTAVVLVVLLIYICIRWVAYYPLRHATEENIVHAAKQSSYFMETIRGIQTVKLFDKNAQRHAAWLNLFVDTINTGLTTQKLSAMFGFANSLLFGIANILIVYFGAVSVLDGVFTVGALMALMAFMSYKSQFESKAGSLIDQFVQIKMLGLHAERLADIVLEKTENEQNNDFRLPKNLEHFDIKIENLSFRYAENEPYILQDFSLIIKQGTAIAFAGHSGCGKSTLIQILTGSLKPESGHVLLGENDIHAFPPAFIRKWSASVMQDDVLFAGSIAENISFFDDTPNMEKIAFCAQMANIHHEIVAMPMAYETLIGDMGSALSGGQKQRIVLARALYREPKILFLDEASSHLDINNERVINDNLRQLNITKIMVAHRQETLNTADSVVYLDKVA</sequence>
<accession>A0AB36RRV6</accession>
<feature type="transmembrane region" description="Helical" evidence="8">
    <location>
        <begin position="208"/>
        <end position="228"/>
    </location>
</feature>
<evidence type="ECO:0000256" key="7">
    <source>
        <dbReference type="ARBA" id="ARBA00023136"/>
    </source>
</evidence>
<keyword evidence="3 8" id="KW-0812">Transmembrane</keyword>
<dbReference type="CDD" id="cd18567">
    <property type="entry name" value="ABC_6TM_CvaB_RaxB_like"/>
    <property type="match status" value="1"/>
</dbReference>
<keyword evidence="6 8" id="KW-1133">Transmembrane helix</keyword>
<keyword evidence="5 12" id="KW-0067">ATP-binding</keyword>
<dbReference type="Pfam" id="PF03412">
    <property type="entry name" value="Peptidase_C39"/>
    <property type="match status" value="1"/>
</dbReference>
<evidence type="ECO:0000256" key="4">
    <source>
        <dbReference type="ARBA" id="ARBA00022741"/>
    </source>
</evidence>
<dbReference type="SMART" id="SM00382">
    <property type="entry name" value="AAA"/>
    <property type="match status" value="1"/>
</dbReference>
<feature type="transmembrane region" description="Helical" evidence="8">
    <location>
        <begin position="20"/>
        <end position="42"/>
    </location>
</feature>